<dbReference type="AlphaFoldDB" id="A0A9D2J0F4"/>
<keyword evidence="1" id="KW-0812">Transmembrane</keyword>
<keyword evidence="1" id="KW-1133">Transmembrane helix</keyword>
<protein>
    <submittedName>
        <fullName evidence="2">Uncharacterized protein</fullName>
    </submittedName>
</protein>
<sequence>MAKRFQIFLIVCLSISTVTFMLLWQGQKNNKDDIRALAQASAADACAQFTEYQTNGCESSYWYGVAAFRSFQQAYHSLTEGTNKAANYTFCNEVYGCLVLSPEISQSNISEIIETMSILSSDVEDENGYIRMSELRNSLTR</sequence>
<feature type="transmembrane region" description="Helical" evidence="1">
    <location>
        <begin position="7"/>
        <end position="24"/>
    </location>
</feature>
<dbReference type="EMBL" id="DXBV01000080">
    <property type="protein sequence ID" value="HIZ31179.1"/>
    <property type="molecule type" value="Genomic_DNA"/>
</dbReference>
<evidence type="ECO:0000313" key="3">
    <source>
        <dbReference type="Proteomes" id="UP000824035"/>
    </source>
</evidence>
<reference evidence="2" key="1">
    <citation type="journal article" date="2021" name="PeerJ">
        <title>Extensive microbial diversity within the chicken gut microbiome revealed by metagenomics and culture.</title>
        <authorList>
            <person name="Gilroy R."/>
            <person name="Ravi A."/>
            <person name="Getino M."/>
            <person name="Pursley I."/>
            <person name="Horton D.L."/>
            <person name="Alikhan N.F."/>
            <person name="Baker D."/>
            <person name="Gharbi K."/>
            <person name="Hall N."/>
            <person name="Watson M."/>
            <person name="Adriaenssens E.M."/>
            <person name="Foster-Nyarko E."/>
            <person name="Jarju S."/>
            <person name="Secka A."/>
            <person name="Antonio M."/>
            <person name="Oren A."/>
            <person name="Chaudhuri R.R."/>
            <person name="La Ragione R."/>
            <person name="Hildebrand F."/>
            <person name="Pallen M.J."/>
        </authorList>
    </citation>
    <scope>NUCLEOTIDE SEQUENCE</scope>
    <source>
        <strain evidence="2">ChiGjej4B4-18154</strain>
    </source>
</reference>
<organism evidence="2 3">
    <name type="scientific">Candidatus Allofournierella merdipullorum</name>
    <dbReference type="NCBI Taxonomy" id="2838595"/>
    <lineage>
        <taxon>Bacteria</taxon>
        <taxon>Bacillati</taxon>
        <taxon>Bacillota</taxon>
        <taxon>Clostridia</taxon>
        <taxon>Eubacteriales</taxon>
        <taxon>Oscillospiraceae</taxon>
        <taxon>Allofournierella</taxon>
    </lineage>
</organism>
<gene>
    <name evidence="2" type="ORF">H9813_08140</name>
</gene>
<evidence type="ECO:0000313" key="2">
    <source>
        <dbReference type="EMBL" id="HIZ31179.1"/>
    </source>
</evidence>
<accession>A0A9D2J0F4</accession>
<name>A0A9D2J0F4_9FIRM</name>
<proteinExistence type="predicted"/>
<comment type="caution">
    <text evidence="2">The sequence shown here is derived from an EMBL/GenBank/DDBJ whole genome shotgun (WGS) entry which is preliminary data.</text>
</comment>
<keyword evidence="1" id="KW-0472">Membrane</keyword>
<evidence type="ECO:0000256" key="1">
    <source>
        <dbReference type="SAM" id="Phobius"/>
    </source>
</evidence>
<reference evidence="2" key="2">
    <citation type="submission" date="2021-04" db="EMBL/GenBank/DDBJ databases">
        <authorList>
            <person name="Gilroy R."/>
        </authorList>
    </citation>
    <scope>NUCLEOTIDE SEQUENCE</scope>
    <source>
        <strain evidence="2">ChiGjej4B4-18154</strain>
    </source>
</reference>
<dbReference type="Proteomes" id="UP000824035">
    <property type="component" value="Unassembled WGS sequence"/>
</dbReference>